<comment type="function">
    <text evidence="24">The processed protein kinase Xa21 chain released by protein cleavage after X.oryzae pv. oryzae protein Ax21 detection translocates into the nucleus where it can bind and regulate WRKY62, a transcription factor. Confers resistance to the bacterial pathogen X.oryzae pv. oryzae (Xoo).</text>
</comment>
<evidence type="ECO:0000256" key="22">
    <source>
        <dbReference type="ARBA" id="ARBA00048679"/>
    </source>
</evidence>
<sequence>MFLVLIPTAQLQQLLTNVLLPFIAVVFLLYHHPHVRAAMILLPKHNNATDRSSLLVFKSALTSYPHRVLDQWNDSVHFCEWQGITCGGPRHPERVVALQLSSLDLVGIVSPDLGNLTFLRTIDLSSNHLHGHIPQELSNLPRIQIINLGSNSLSGAIPPQLGNCRNLNTIDLSHNSLQGPVPSEFGSFRSLHTLNLNSNSVTGQIPPSLANVSSLAYLDLRHNLLSGGIPPSLGKLSNLIYLYLGFNNLGGTIPPSLWNLTSLQQVSLDANGLHGSLPPDVGRALPQLTFLSIFVNHMHGPIPISLSNASDLNFIQLFENNFSGTIPRNLGSLRNLQVLELTFNQLEAREPDDWNFFTALSNCTVLSVLGLGYNNLGGFLPSSLVNLSSSSLQLLHMGGNYIQGSIPTQMGNLVGLTSLDLGPNLLTGSIPDSIGMLLNLHQIDLNTNNFSGDIPSAIGNLSQLTQLYLDFNGFSGIIPSSLGNCTSLEFLNLGYNKLTGTIPKEILTISTLSRLLSVQENLLTGTIPPEVGSLVNLGKLRLTGNKLSGEIPTSLGKCVVLQFLYLGRNLLHGSIPASLRTLRGLQELDLSQNNMSGTIPSFLKDFDYLTTLNLSFNDFEGELPTKGVFANASALSVLGNKKLCGGIPILHLAPCPFQAPKKKHKSPTPVVIISVASALVCSLMLFLLVAACYWTRHKSRRKHTQNSTAKEQYINVSYAELAKATDGFSEANLIGSGEFGSVYRGKLDGGKVVAVKVFNLQNLGALKSFVAECDAFRNIRHRNLIKILTACSSVDFNGNDFKAMVFPLMANGSLESWLHPKTNDRPKNLNIIQRMNIAIDVASAVEYLHHHGQTPIIHCDLKPSNILLDDDMTAIVCDFGLVRFMKESTTTHTSSGVKGTIGYIAPEYGMSNRVSTQGDVYSYGILLLELFTGKRPTDHSFKEDLSLRTFVETALPDRVMDILDVRMLMEEENSSSDDDAPEIKGARILNCASSVLRIGLLCINDLPMERMDMKTITNELHAVRNVFISNSSTRHKSYVPTAAM</sequence>
<keyword evidence="19 29" id="KW-0675">Receptor</keyword>
<dbReference type="Gene3D" id="3.30.200.20">
    <property type="entry name" value="Phosphorylase Kinase, domain 1"/>
    <property type="match status" value="1"/>
</dbReference>
<dbReference type="Proteomes" id="UP001140949">
    <property type="component" value="Unassembled WGS sequence"/>
</dbReference>
<dbReference type="PANTHER" id="PTHR48052:SF8">
    <property type="entry name" value="LRR RECEPTOR-LIKE SERINE_THREONINE-PROTEIN KINASE FLS2"/>
    <property type="match status" value="1"/>
</dbReference>
<keyword evidence="8" id="KW-0597">Phosphoprotein</keyword>
<dbReference type="GO" id="GO:0005886">
    <property type="term" value="C:plasma membrane"/>
    <property type="evidence" value="ECO:0007669"/>
    <property type="project" value="UniProtKB-SubCell"/>
</dbReference>
<evidence type="ECO:0000256" key="11">
    <source>
        <dbReference type="ARBA" id="ARBA00022692"/>
    </source>
</evidence>
<evidence type="ECO:0000256" key="20">
    <source>
        <dbReference type="ARBA" id="ARBA00023180"/>
    </source>
</evidence>
<dbReference type="SUPFAM" id="SSF56112">
    <property type="entry name" value="Protein kinase-like (PK-like)"/>
    <property type="match status" value="1"/>
</dbReference>
<dbReference type="FunFam" id="3.80.10.10:FF:000383">
    <property type="entry name" value="Leucine-rich repeat receptor protein kinase EMS1"/>
    <property type="match status" value="2"/>
</dbReference>
<evidence type="ECO:0000256" key="26">
    <source>
        <dbReference type="PROSITE-ProRule" id="PRU10141"/>
    </source>
</evidence>
<evidence type="ECO:0000256" key="18">
    <source>
        <dbReference type="ARBA" id="ARBA00023136"/>
    </source>
</evidence>
<dbReference type="FunFam" id="1.10.510.10:FF:000358">
    <property type="entry name" value="Putative leucine-rich repeat receptor-like serine/threonine-protein kinase"/>
    <property type="match status" value="1"/>
</dbReference>
<evidence type="ECO:0000256" key="14">
    <source>
        <dbReference type="ARBA" id="ARBA00022741"/>
    </source>
</evidence>
<dbReference type="GO" id="GO:0004674">
    <property type="term" value="F:protein serine/threonine kinase activity"/>
    <property type="evidence" value="ECO:0007669"/>
    <property type="project" value="UniProtKB-KW"/>
</dbReference>
<keyword evidence="13" id="KW-0677">Repeat</keyword>
<evidence type="ECO:0000313" key="29">
    <source>
        <dbReference type="EMBL" id="KAJ6807435.1"/>
    </source>
</evidence>
<reference evidence="29" key="1">
    <citation type="journal article" date="2023" name="GigaByte">
        <title>Genome assembly of the bearded iris, Iris pallida Lam.</title>
        <authorList>
            <person name="Bruccoleri R.E."/>
            <person name="Oakeley E.J."/>
            <person name="Faust A.M.E."/>
            <person name="Altorfer M."/>
            <person name="Dessus-Babus S."/>
            <person name="Burckhardt D."/>
            <person name="Oertli M."/>
            <person name="Naumann U."/>
            <person name="Petersen F."/>
            <person name="Wong J."/>
        </authorList>
    </citation>
    <scope>NUCLEOTIDE SEQUENCE</scope>
    <source>
        <strain evidence="29">GSM-AAB239-AS_SAM_17_03QT</strain>
    </source>
</reference>
<evidence type="ECO:0000256" key="8">
    <source>
        <dbReference type="ARBA" id="ARBA00022553"/>
    </source>
</evidence>
<evidence type="ECO:0000256" key="2">
    <source>
        <dbReference type="ARBA" id="ARBA00004389"/>
    </source>
</evidence>
<keyword evidence="10" id="KW-0808">Transferase</keyword>
<dbReference type="SUPFAM" id="SSF52058">
    <property type="entry name" value="L domain-like"/>
    <property type="match status" value="2"/>
</dbReference>
<dbReference type="GO" id="GO:0005789">
    <property type="term" value="C:endoplasmic reticulum membrane"/>
    <property type="evidence" value="ECO:0007669"/>
    <property type="project" value="UniProtKB-SubCell"/>
</dbReference>
<dbReference type="FunFam" id="3.30.200.20:FF:000432">
    <property type="entry name" value="LRR receptor-like serine/threonine-protein kinase EFR"/>
    <property type="match status" value="1"/>
</dbReference>
<dbReference type="InterPro" id="IPR000719">
    <property type="entry name" value="Prot_kinase_dom"/>
</dbReference>
<name>A0AAX6EUJ4_IRIPA</name>
<comment type="catalytic activity">
    <reaction evidence="21">
        <text>L-threonyl-[protein] + ATP = O-phospho-L-threonyl-[protein] + ADP + H(+)</text>
        <dbReference type="Rhea" id="RHEA:46608"/>
        <dbReference type="Rhea" id="RHEA-COMP:11060"/>
        <dbReference type="Rhea" id="RHEA-COMP:11605"/>
        <dbReference type="ChEBI" id="CHEBI:15378"/>
        <dbReference type="ChEBI" id="CHEBI:30013"/>
        <dbReference type="ChEBI" id="CHEBI:30616"/>
        <dbReference type="ChEBI" id="CHEBI:61977"/>
        <dbReference type="ChEBI" id="CHEBI:456216"/>
        <dbReference type="EC" id="2.7.11.1"/>
    </reaction>
</comment>
<dbReference type="GO" id="GO:0005524">
    <property type="term" value="F:ATP binding"/>
    <property type="evidence" value="ECO:0007669"/>
    <property type="project" value="UniProtKB-UniRule"/>
</dbReference>
<dbReference type="PROSITE" id="PS00107">
    <property type="entry name" value="PROTEIN_KINASE_ATP"/>
    <property type="match status" value="1"/>
</dbReference>
<proteinExistence type="inferred from homology"/>
<dbReference type="PROSITE" id="PS50011">
    <property type="entry name" value="PROTEIN_KINASE_DOM"/>
    <property type="match status" value="1"/>
</dbReference>
<keyword evidence="18 27" id="KW-0472">Membrane</keyword>
<evidence type="ECO:0000256" key="21">
    <source>
        <dbReference type="ARBA" id="ARBA00047899"/>
    </source>
</evidence>
<dbReference type="InterPro" id="IPR032675">
    <property type="entry name" value="LRR_dom_sf"/>
</dbReference>
<comment type="catalytic activity">
    <reaction evidence="22">
        <text>L-seryl-[protein] + ATP = O-phospho-L-seryl-[protein] + ADP + H(+)</text>
        <dbReference type="Rhea" id="RHEA:17989"/>
        <dbReference type="Rhea" id="RHEA-COMP:9863"/>
        <dbReference type="Rhea" id="RHEA-COMP:11604"/>
        <dbReference type="ChEBI" id="CHEBI:15378"/>
        <dbReference type="ChEBI" id="CHEBI:29999"/>
        <dbReference type="ChEBI" id="CHEBI:30616"/>
        <dbReference type="ChEBI" id="CHEBI:83421"/>
        <dbReference type="ChEBI" id="CHEBI:456216"/>
        <dbReference type="EC" id="2.7.11.1"/>
    </reaction>
</comment>
<protein>
    <recommendedName>
        <fullName evidence="25">Receptor kinase-like protein Xa21</fullName>
        <ecNumber evidence="5">2.7.11.1</ecNumber>
    </recommendedName>
</protein>
<keyword evidence="14 26" id="KW-0547">Nucleotide-binding</keyword>
<evidence type="ECO:0000313" key="30">
    <source>
        <dbReference type="Proteomes" id="UP001140949"/>
    </source>
</evidence>
<evidence type="ECO:0000256" key="5">
    <source>
        <dbReference type="ARBA" id="ARBA00012513"/>
    </source>
</evidence>
<dbReference type="InterPro" id="IPR017441">
    <property type="entry name" value="Protein_kinase_ATP_BS"/>
</dbReference>
<dbReference type="AlphaFoldDB" id="A0AAX6EUJ4"/>
<dbReference type="SMART" id="SM00369">
    <property type="entry name" value="LRR_TYP"/>
    <property type="match status" value="9"/>
</dbReference>
<evidence type="ECO:0000256" key="23">
    <source>
        <dbReference type="ARBA" id="ARBA00054320"/>
    </source>
</evidence>
<evidence type="ECO:0000256" key="3">
    <source>
        <dbReference type="ARBA" id="ARBA00008684"/>
    </source>
</evidence>
<dbReference type="EMBL" id="JANAVB010033820">
    <property type="protein sequence ID" value="KAJ6807435.1"/>
    <property type="molecule type" value="Genomic_DNA"/>
</dbReference>
<dbReference type="PANTHER" id="PTHR48052">
    <property type="entry name" value="UNNAMED PRODUCT"/>
    <property type="match status" value="1"/>
</dbReference>
<comment type="function">
    <text evidence="23">Receptor kinase that detects X.oryzae pv. oryzae protein Ax21 to promote innate immunity. Following X.oryzae pv. oryzae protein Ax21 detection, undergoes cleavage, releasing the processed protein kinase Xa21 chain.</text>
</comment>
<dbReference type="EC" id="2.7.11.1" evidence="5"/>
<dbReference type="SMART" id="SM00220">
    <property type="entry name" value="S_TKc"/>
    <property type="match status" value="1"/>
</dbReference>
<evidence type="ECO:0000256" key="7">
    <source>
        <dbReference type="ARBA" id="ARBA00022527"/>
    </source>
</evidence>
<evidence type="ECO:0000256" key="1">
    <source>
        <dbReference type="ARBA" id="ARBA00004251"/>
    </source>
</evidence>
<keyword evidence="15 29" id="KW-0418">Kinase</keyword>
<keyword evidence="16 26" id="KW-0067">ATP-binding</keyword>
<dbReference type="InterPro" id="IPR011009">
    <property type="entry name" value="Kinase-like_dom_sf"/>
</dbReference>
<evidence type="ECO:0000256" key="9">
    <source>
        <dbReference type="ARBA" id="ARBA00022614"/>
    </source>
</evidence>
<dbReference type="Pfam" id="PF08263">
    <property type="entry name" value="LRRNT_2"/>
    <property type="match status" value="1"/>
</dbReference>
<keyword evidence="20" id="KW-0325">Glycoprotein</keyword>
<dbReference type="Pfam" id="PF13855">
    <property type="entry name" value="LRR_8"/>
    <property type="match status" value="1"/>
</dbReference>
<evidence type="ECO:0000256" key="17">
    <source>
        <dbReference type="ARBA" id="ARBA00022989"/>
    </source>
</evidence>
<evidence type="ECO:0000256" key="25">
    <source>
        <dbReference type="ARBA" id="ARBA00072040"/>
    </source>
</evidence>
<gene>
    <name evidence="29" type="ORF">M6B38_170130</name>
</gene>
<keyword evidence="6" id="KW-1003">Cell membrane</keyword>
<keyword evidence="17 27" id="KW-1133">Transmembrane helix</keyword>
<dbReference type="InterPro" id="IPR003591">
    <property type="entry name" value="Leu-rich_rpt_typical-subtyp"/>
</dbReference>
<evidence type="ECO:0000256" key="16">
    <source>
        <dbReference type="ARBA" id="ARBA00022840"/>
    </source>
</evidence>
<evidence type="ECO:0000256" key="19">
    <source>
        <dbReference type="ARBA" id="ARBA00023170"/>
    </source>
</evidence>
<dbReference type="InterPro" id="IPR008271">
    <property type="entry name" value="Ser/Thr_kinase_AS"/>
</dbReference>
<dbReference type="Gene3D" id="3.80.10.10">
    <property type="entry name" value="Ribonuclease Inhibitor"/>
    <property type="match status" value="3"/>
</dbReference>
<dbReference type="CDD" id="cd14066">
    <property type="entry name" value="STKc_IRAK"/>
    <property type="match status" value="1"/>
</dbReference>
<keyword evidence="11 27" id="KW-0812">Transmembrane</keyword>
<keyword evidence="7" id="KW-0723">Serine/threonine-protein kinase</keyword>
<evidence type="ECO:0000259" key="28">
    <source>
        <dbReference type="PROSITE" id="PS50011"/>
    </source>
</evidence>
<dbReference type="FunFam" id="3.80.10.10:FF:000288">
    <property type="entry name" value="LRR receptor-like serine/threonine-protein kinase EFR"/>
    <property type="match status" value="1"/>
</dbReference>
<comment type="caution">
    <text evidence="29">The sequence shown here is derived from an EMBL/GenBank/DDBJ whole genome shotgun (WGS) entry which is preliminary data.</text>
</comment>
<comment type="similarity">
    <text evidence="3">Belongs to the protein kinase superfamily. Ser/Thr protein kinase family.</text>
</comment>
<dbReference type="FunFam" id="3.80.10.10:FF:000565">
    <property type="entry name" value="Leucine-rich repeat receptor-like kinase protein FLORAL ORGAN NUMBER1"/>
    <property type="match status" value="1"/>
</dbReference>
<dbReference type="Gene3D" id="1.10.510.10">
    <property type="entry name" value="Transferase(Phosphotransferase) domain 1"/>
    <property type="match status" value="1"/>
</dbReference>
<dbReference type="Pfam" id="PF00560">
    <property type="entry name" value="LRR_1"/>
    <property type="match status" value="8"/>
</dbReference>
<dbReference type="InterPro" id="IPR013210">
    <property type="entry name" value="LRR_N_plant-typ"/>
</dbReference>
<comment type="subcellular location">
    <subcellularLocation>
        <location evidence="1">Cell membrane</location>
        <topology evidence="1">Single-pass type I membrane protein</topology>
    </subcellularLocation>
    <subcellularLocation>
        <location evidence="2">Endoplasmic reticulum membrane</location>
        <topology evidence="2">Single-pass membrane protein</topology>
    </subcellularLocation>
</comment>
<keyword evidence="30" id="KW-1185">Reference proteome</keyword>
<evidence type="ECO:0000256" key="24">
    <source>
        <dbReference type="ARBA" id="ARBA00056628"/>
    </source>
</evidence>
<feature type="binding site" evidence="26">
    <location>
        <position position="756"/>
    </location>
    <ligand>
        <name>ATP</name>
        <dbReference type="ChEBI" id="CHEBI:30616"/>
    </ligand>
</feature>
<dbReference type="Pfam" id="PF00069">
    <property type="entry name" value="Pkinase"/>
    <property type="match status" value="1"/>
</dbReference>
<evidence type="ECO:0000256" key="6">
    <source>
        <dbReference type="ARBA" id="ARBA00022475"/>
    </source>
</evidence>
<evidence type="ECO:0000256" key="27">
    <source>
        <dbReference type="SAM" id="Phobius"/>
    </source>
</evidence>
<keyword evidence="12" id="KW-0732">Signal</keyword>
<evidence type="ECO:0000256" key="4">
    <source>
        <dbReference type="ARBA" id="ARBA00009592"/>
    </source>
</evidence>
<organism evidence="29 30">
    <name type="scientific">Iris pallida</name>
    <name type="common">Sweet iris</name>
    <dbReference type="NCBI Taxonomy" id="29817"/>
    <lineage>
        <taxon>Eukaryota</taxon>
        <taxon>Viridiplantae</taxon>
        <taxon>Streptophyta</taxon>
        <taxon>Embryophyta</taxon>
        <taxon>Tracheophyta</taxon>
        <taxon>Spermatophyta</taxon>
        <taxon>Magnoliopsida</taxon>
        <taxon>Liliopsida</taxon>
        <taxon>Asparagales</taxon>
        <taxon>Iridaceae</taxon>
        <taxon>Iridoideae</taxon>
        <taxon>Irideae</taxon>
        <taxon>Iris</taxon>
    </lineage>
</organism>
<feature type="transmembrane region" description="Helical" evidence="27">
    <location>
        <begin position="670"/>
        <end position="694"/>
    </location>
</feature>
<evidence type="ECO:0000256" key="12">
    <source>
        <dbReference type="ARBA" id="ARBA00022729"/>
    </source>
</evidence>
<evidence type="ECO:0000256" key="10">
    <source>
        <dbReference type="ARBA" id="ARBA00022679"/>
    </source>
</evidence>
<dbReference type="InterPro" id="IPR001611">
    <property type="entry name" value="Leu-rich_rpt"/>
</dbReference>
<dbReference type="PROSITE" id="PS00108">
    <property type="entry name" value="PROTEIN_KINASE_ST"/>
    <property type="match status" value="1"/>
</dbReference>
<accession>A0AAX6EUJ4</accession>
<reference evidence="29" key="2">
    <citation type="submission" date="2023-04" db="EMBL/GenBank/DDBJ databases">
        <authorList>
            <person name="Bruccoleri R.E."/>
            <person name="Oakeley E.J."/>
            <person name="Faust A.-M."/>
            <person name="Dessus-Babus S."/>
            <person name="Altorfer M."/>
            <person name="Burckhardt D."/>
            <person name="Oertli M."/>
            <person name="Naumann U."/>
            <person name="Petersen F."/>
            <person name="Wong J."/>
        </authorList>
    </citation>
    <scope>NUCLEOTIDE SEQUENCE</scope>
    <source>
        <strain evidence="29">GSM-AAB239-AS_SAM_17_03QT</strain>
        <tissue evidence="29">Leaf</tissue>
    </source>
</reference>
<evidence type="ECO:0000256" key="13">
    <source>
        <dbReference type="ARBA" id="ARBA00022737"/>
    </source>
</evidence>
<evidence type="ECO:0000256" key="15">
    <source>
        <dbReference type="ARBA" id="ARBA00022777"/>
    </source>
</evidence>
<feature type="domain" description="Protein kinase" evidence="28">
    <location>
        <begin position="728"/>
        <end position="1028"/>
    </location>
</feature>
<comment type="similarity">
    <text evidence="4">Belongs to the RLP family.</text>
</comment>
<keyword evidence="9" id="KW-0433">Leucine-rich repeat</keyword>